<dbReference type="InterPro" id="IPR002213">
    <property type="entry name" value="UDP_glucos_trans"/>
</dbReference>
<dbReference type="GO" id="GO:0015020">
    <property type="term" value="F:glucuronosyltransferase activity"/>
    <property type="evidence" value="ECO:0007669"/>
    <property type="project" value="UniProtKB-EC"/>
</dbReference>
<sequence>MVIMKRKKKNFYKFVPENDSAKPGDWNPVNGILENKERSNENKKEHEEANVRMRNEFEKGDGFYKGFYSKPSTFEDLYKKVNFHFVNQHPKGRFQYFPNFDNVMYIGGIVVEEQGILTKNKIEKDDPKCIVYVAFGTVYEDGGLKDHLLKMLNIFKKHKSCSFKIRIGENEITKTYKARNIEFLKGFAPQQEILAQTNTKLFISHCGMNSFNEAMYAGVPLLCIPKFADMFHLSSIAEYLGIGKFIWAAREVNDEEIKNENFIEDFSEALEETISGE</sequence>
<dbReference type="PANTHER" id="PTHR48043:SF145">
    <property type="entry name" value="FI06409P-RELATED"/>
    <property type="match status" value="1"/>
</dbReference>
<dbReference type="Pfam" id="PF00201">
    <property type="entry name" value="UDPGT"/>
    <property type="match status" value="1"/>
</dbReference>
<dbReference type="AlphaFoldDB" id="A0A6V7XCE5"/>
<dbReference type="SUPFAM" id="SSF53756">
    <property type="entry name" value="UDP-Glycosyltransferase/glycogen phosphorylase"/>
    <property type="match status" value="1"/>
</dbReference>
<evidence type="ECO:0000256" key="1">
    <source>
        <dbReference type="ARBA" id="ARBA00009995"/>
    </source>
</evidence>
<dbReference type="EC" id="2.4.1.17" evidence="2"/>
<name>A0A6V7XCE5_MELEN</name>
<comment type="similarity">
    <text evidence="1">Belongs to the UDP-glycosyltransferase family.</text>
</comment>
<dbReference type="PANTHER" id="PTHR48043">
    <property type="entry name" value="EG:EG0003.4 PROTEIN-RELATED"/>
    <property type="match status" value="1"/>
</dbReference>
<evidence type="ECO:0000256" key="5">
    <source>
        <dbReference type="ARBA" id="ARBA00047475"/>
    </source>
</evidence>
<dbReference type="OrthoDB" id="5835829at2759"/>
<accession>A0A6V7XCE5</accession>
<organism evidence="7 8">
    <name type="scientific">Meloidogyne enterolobii</name>
    <name type="common">Root-knot nematode worm</name>
    <name type="synonym">Meloidogyne mayaguensis</name>
    <dbReference type="NCBI Taxonomy" id="390850"/>
    <lineage>
        <taxon>Eukaryota</taxon>
        <taxon>Metazoa</taxon>
        <taxon>Ecdysozoa</taxon>
        <taxon>Nematoda</taxon>
        <taxon>Chromadorea</taxon>
        <taxon>Rhabditida</taxon>
        <taxon>Tylenchina</taxon>
        <taxon>Tylenchomorpha</taxon>
        <taxon>Tylenchoidea</taxon>
        <taxon>Meloidogynidae</taxon>
        <taxon>Meloidogyninae</taxon>
        <taxon>Meloidogyne</taxon>
    </lineage>
</organism>
<evidence type="ECO:0000256" key="6">
    <source>
        <dbReference type="SAM" id="Coils"/>
    </source>
</evidence>
<gene>
    <name evidence="7" type="ORF">MENT_LOCUS49796</name>
</gene>
<evidence type="ECO:0000256" key="2">
    <source>
        <dbReference type="ARBA" id="ARBA00012544"/>
    </source>
</evidence>
<keyword evidence="3" id="KW-0328">Glycosyltransferase</keyword>
<evidence type="ECO:0000313" key="7">
    <source>
        <dbReference type="EMBL" id="CAD2196617.1"/>
    </source>
</evidence>
<reference evidence="7 8" key="1">
    <citation type="submission" date="2020-08" db="EMBL/GenBank/DDBJ databases">
        <authorList>
            <person name="Koutsovoulos G."/>
            <person name="Danchin GJ E."/>
        </authorList>
    </citation>
    <scope>NUCLEOTIDE SEQUENCE [LARGE SCALE GENOMIC DNA]</scope>
</reference>
<protein>
    <recommendedName>
        <fullName evidence="2">glucuronosyltransferase</fullName>
        <ecNumber evidence="2">2.4.1.17</ecNumber>
    </recommendedName>
</protein>
<keyword evidence="6" id="KW-0175">Coiled coil</keyword>
<comment type="caution">
    <text evidence="7">The sequence shown here is derived from an EMBL/GenBank/DDBJ whole genome shotgun (WGS) entry which is preliminary data.</text>
</comment>
<keyword evidence="4" id="KW-0808">Transferase</keyword>
<dbReference type="Proteomes" id="UP000580250">
    <property type="component" value="Unassembled WGS sequence"/>
</dbReference>
<dbReference type="EMBL" id="CAJEWN010001338">
    <property type="protein sequence ID" value="CAD2196617.1"/>
    <property type="molecule type" value="Genomic_DNA"/>
</dbReference>
<evidence type="ECO:0000256" key="3">
    <source>
        <dbReference type="ARBA" id="ARBA00022676"/>
    </source>
</evidence>
<comment type="catalytic activity">
    <reaction evidence="5">
        <text>glucuronate acceptor + UDP-alpha-D-glucuronate = acceptor beta-D-glucuronoside + UDP + H(+)</text>
        <dbReference type="Rhea" id="RHEA:21032"/>
        <dbReference type="ChEBI" id="CHEBI:15378"/>
        <dbReference type="ChEBI" id="CHEBI:58052"/>
        <dbReference type="ChEBI" id="CHEBI:58223"/>
        <dbReference type="ChEBI" id="CHEBI:132367"/>
        <dbReference type="ChEBI" id="CHEBI:132368"/>
        <dbReference type="EC" id="2.4.1.17"/>
    </reaction>
</comment>
<dbReference type="Gene3D" id="3.40.50.2000">
    <property type="entry name" value="Glycogen Phosphorylase B"/>
    <property type="match status" value="1"/>
</dbReference>
<evidence type="ECO:0000256" key="4">
    <source>
        <dbReference type="ARBA" id="ARBA00022679"/>
    </source>
</evidence>
<proteinExistence type="inferred from homology"/>
<feature type="coiled-coil region" evidence="6">
    <location>
        <begin position="29"/>
        <end position="56"/>
    </location>
</feature>
<evidence type="ECO:0000313" key="8">
    <source>
        <dbReference type="Proteomes" id="UP000580250"/>
    </source>
</evidence>
<dbReference type="InterPro" id="IPR050271">
    <property type="entry name" value="UDP-glycosyltransferase"/>
</dbReference>